<accession>A0AAD8HCY7</accession>
<reference evidence="1" key="2">
    <citation type="submission" date="2023-05" db="EMBL/GenBank/DDBJ databases">
        <authorList>
            <person name="Schelkunov M.I."/>
        </authorList>
    </citation>
    <scope>NUCLEOTIDE SEQUENCE</scope>
    <source>
        <strain evidence="1">Hsosn_3</strain>
        <tissue evidence="1">Leaf</tissue>
    </source>
</reference>
<gene>
    <name evidence="1" type="ORF">POM88_040803</name>
</gene>
<dbReference type="EMBL" id="JAUIZM010000009">
    <property type="protein sequence ID" value="KAK1365242.1"/>
    <property type="molecule type" value="Genomic_DNA"/>
</dbReference>
<sequence length="190" mass="21309">MEESGFPLNGASLQHWRLACAIPLRRCEPTTLEISLCNSVTKRLACVVSKSASLQHWRLVCAIIRFEGASLQHWRLACAIFRYEGEIEIIHSLENAGDNVGLHAIKGTRVKSGDLLCHPDFSVAVANHLKLKVLLLDVTTPILSGSEFHVHYAKEAARVVKILSLLDSKSRDLYYQSRVQYWRYVKNGPG</sequence>
<dbReference type="AlphaFoldDB" id="A0AAD8HCY7"/>
<comment type="caution">
    <text evidence="1">The sequence shown here is derived from an EMBL/GenBank/DDBJ whole genome shotgun (WGS) entry which is preliminary data.</text>
</comment>
<dbReference type="Proteomes" id="UP001237642">
    <property type="component" value="Unassembled WGS sequence"/>
</dbReference>
<proteinExistence type="predicted"/>
<name>A0AAD8HCY7_9APIA</name>
<evidence type="ECO:0000313" key="1">
    <source>
        <dbReference type="EMBL" id="KAK1365242.1"/>
    </source>
</evidence>
<keyword evidence="2" id="KW-1185">Reference proteome</keyword>
<protein>
    <submittedName>
        <fullName evidence="1">Uncharacterized protein</fullName>
    </submittedName>
</protein>
<reference evidence="1" key="1">
    <citation type="submission" date="2023-02" db="EMBL/GenBank/DDBJ databases">
        <title>Genome of toxic invasive species Heracleum sosnowskyi carries increased number of genes despite the absence of recent whole-genome duplications.</title>
        <authorList>
            <person name="Schelkunov M."/>
            <person name="Shtratnikova V."/>
            <person name="Makarenko M."/>
            <person name="Klepikova A."/>
            <person name="Omelchenko D."/>
            <person name="Novikova G."/>
            <person name="Obukhova E."/>
            <person name="Bogdanov V."/>
            <person name="Penin A."/>
            <person name="Logacheva M."/>
        </authorList>
    </citation>
    <scope>NUCLEOTIDE SEQUENCE</scope>
    <source>
        <strain evidence="1">Hsosn_3</strain>
        <tissue evidence="1">Leaf</tissue>
    </source>
</reference>
<organism evidence="1 2">
    <name type="scientific">Heracleum sosnowskyi</name>
    <dbReference type="NCBI Taxonomy" id="360622"/>
    <lineage>
        <taxon>Eukaryota</taxon>
        <taxon>Viridiplantae</taxon>
        <taxon>Streptophyta</taxon>
        <taxon>Embryophyta</taxon>
        <taxon>Tracheophyta</taxon>
        <taxon>Spermatophyta</taxon>
        <taxon>Magnoliopsida</taxon>
        <taxon>eudicotyledons</taxon>
        <taxon>Gunneridae</taxon>
        <taxon>Pentapetalae</taxon>
        <taxon>asterids</taxon>
        <taxon>campanulids</taxon>
        <taxon>Apiales</taxon>
        <taxon>Apiaceae</taxon>
        <taxon>Apioideae</taxon>
        <taxon>apioid superclade</taxon>
        <taxon>Tordylieae</taxon>
        <taxon>Tordyliinae</taxon>
        <taxon>Heracleum</taxon>
    </lineage>
</organism>
<evidence type="ECO:0000313" key="2">
    <source>
        <dbReference type="Proteomes" id="UP001237642"/>
    </source>
</evidence>